<reference evidence="4" key="1">
    <citation type="submission" date="2019-10" db="EMBL/GenBank/DDBJ databases">
        <title>Description of Paenibacillus glebae sp. nov.</title>
        <authorList>
            <person name="Carlier A."/>
            <person name="Qi S."/>
        </authorList>
    </citation>
    <scope>NUCLEOTIDE SEQUENCE</scope>
    <source>
        <strain evidence="4">LMG 31456</strain>
    </source>
</reference>
<dbReference type="Gene3D" id="3.30.360.10">
    <property type="entry name" value="Dihydrodipicolinate Reductase, domain 2"/>
    <property type="match status" value="1"/>
</dbReference>
<dbReference type="Gene3D" id="3.40.50.720">
    <property type="entry name" value="NAD(P)-binding Rossmann-like Domain"/>
    <property type="match status" value="1"/>
</dbReference>
<dbReference type="InterPro" id="IPR051450">
    <property type="entry name" value="Gfo/Idh/MocA_Oxidoreductases"/>
</dbReference>
<comment type="similarity">
    <text evidence="1">Belongs to the Gfo/Idh/MocA family.</text>
</comment>
<evidence type="ECO:0000259" key="3">
    <source>
        <dbReference type="Pfam" id="PF02894"/>
    </source>
</evidence>
<proteinExistence type="inferred from homology"/>
<feature type="domain" description="Gfo/Idh/MocA-like oxidoreductase N-terminal" evidence="2">
    <location>
        <begin position="1"/>
        <end position="118"/>
    </location>
</feature>
<dbReference type="PANTHER" id="PTHR43377:SF1">
    <property type="entry name" value="BILIVERDIN REDUCTASE A"/>
    <property type="match status" value="1"/>
</dbReference>
<dbReference type="Pfam" id="PF01408">
    <property type="entry name" value="GFO_IDH_MocA"/>
    <property type="match status" value="1"/>
</dbReference>
<sequence length="330" mass="35555">MKIAIVGCGTADNVHASCLMKLPQVEVVGVFDLQEKAAKQLADTCGTIPYTSFDQMISEAKPDVISICAPASLHKEYTLKAAQNGKHVICTTPIATNLLDAQEMIDACHTYGVRLFVGNDVRFSPNYANLKREIKAGAIGKVGVAHMKRTGPYPELSASSANASNVITDLMIFDIDFVRSVLGEVKSVYALNRKKDQHDYALITLRFLSGAIVNLEGYLGHPERPVVAVDFAGNGGIIRFNSNEMSSLSIRKAPGQIKESDSSIPVNEMNISQLKTFIDCIRNEKEAAVTAYDAYKALEIALAAVQSAQTGVPVHMDYVTAGQGGNQNVS</sequence>
<evidence type="ECO:0000313" key="4">
    <source>
        <dbReference type="EMBL" id="NOU96919.1"/>
    </source>
</evidence>
<evidence type="ECO:0000256" key="1">
    <source>
        <dbReference type="ARBA" id="ARBA00010928"/>
    </source>
</evidence>
<dbReference type="EMBL" id="WHOD01000102">
    <property type="protein sequence ID" value="NOU96919.1"/>
    <property type="molecule type" value="Genomic_DNA"/>
</dbReference>
<dbReference type="PANTHER" id="PTHR43377">
    <property type="entry name" value="BILIVERDIN REDUCTASE A"/>
    <property type="match status" value="1"/>
</dbReference>
<dbReference type="InterPro" id="IPR004104">
    <property type="entry name" value="Gfo/Idh/MocA-like_OxRdtase_C"/>
</dbReference>
<accession>A0A972GU48</accession>
<dbReference type="Pfam" id="PF02894">
    <property type="entry name" value="GFO_IDH_MocA_C"/>
    <property type="match status" value="1"/>
</dbReference>
<organism evidence="4 5">
    <name type="scientific">Paenibacillus foliorum</name>
    <dbReference type="NCBI Taxonomy" id="2654974"/>
    <lineage>
        <taxon>Bacteria</taxon>
        <taxon>Bacillati</taxon>
        <taxon>Bacillota</taxon>
        <taxon>Bacilli</taxon>
        <taxon>Bacillales</taxon>
        <taxon>Paenibacillaceae</taxon>
        <taxon>Paenibacillus</taxon>
    </lineage>
</organism>
<feature type="domain" description="Gfo/Idh/MocA-like oxidoreductase C-terminal" evidence="3">
    <location>
        <begin position="131"/>
        <end position="315"/>
    </location>
</feature>
<dbReference type="InterPro" id="IPR036291">
    <property type="entry name" value="NAD(P)-bd_dom_sf"/>
</dbReference>
<evidence type="ECO:0000259" key="2">
    <source>
        <dbReference type="Pfam" id="PF01408"/>
    </source>
</evidence>
<dbReference type="SUPFAM" id="SSF51735">
    <property type="entry name" value="NAD(P)-binding Rossmann-fold domains"/>
    <property type="match status" value="1"/>
</dbReference>
<dbReference type="GO" id="GO:0000166">
    <property type="term" value="F:nucleotide binding"/>
    <property type="evidence" value="ECO:0007669"/>
    <property type="project" value="InterPro"/>
</dbReference>
<gene>
    <name evidence="4" type="ORF">GC093_27390</name>
</gene>
<keyword evidence="5" id="KW-1185">Reference proteome</keyword>
<evidence type="ECO:0000313" key="5">
    <source>
        <dbReference type="Proteomes" id="UP000641588"/>
    </source>
</evidence>
<dbReference type="SUPFAM" id="SSF55347">
    <property type="entry name" value="Glyceraldehyde-3-phosphate dehydrogenase-like, C-terminal domain"/>
    <property type="match status" value="1"/>
</dbReference>
<dbReference type="InterPro" id="IPR000683">
    <property type="entry name" value="Gfo/Idh/MocA-like_OxRdtase_N"/>
</dbReference>
<dbReference type="Proteomes" id="UP000641588">
    <property type="component" value="Unassembled WGS sequence"/>
</dbReference>
<dbReference type="RefSeq" id="WP_171655146.1">
    <property type="nucleotide sequence ID" value="NZ_WHOD01000102.1"/>
</dbReference>
<dbReference type="AlphaFoldDB" id="A0A972GU48"/>
<protein>
    <submittedName>
        <fullName evidence="4">Gfo/Idh/MocA family oxidoreductase</fullName>
    </submittedName>
</protein>
<name>A0A972GU48_9BACL</name>
<comment type="caution">
    <text evidence="4">The sequence shown here is derived from an EMBL/GenBank/DDBJ whole genome shotgun (WGS) entry which is preliminary data.</text>
</comment>